<proteinExistence type="predicted"/>
<dbReference type="OrthoDB" id="359492at2157"/>
<dbReference type="SUPFAM" id="SSF103473">
    <property type="entry name" value="MFS general substrate transporter"/>
    <property type="match status" value="1"/>
</dbReference>
<dbReference type="PANTHER" id="PTHR11360">
    <property type="entry name" value="MONOCARBOXYLATE TRANSPORTER"/>
    <property type="match status" value="1"/>
</dbReference>
<reference evidence="3 4" key="1">
    <citation type="submission" date="2021-01" db="EMBL/GenBank/DDBJ databases">
        <title>Genome Sequence and Methylation Pattern of Haloterrigena salifodinae BOL5-1, An Extremely Halophilic Archaeon from a Bolivian Salt Mine.</title>
        <authorList>
            <person name="DasSarma P."/>
            <person name="Anton B.P."/>
            <person name="DasSarma S.L."/>
            <person name="von Ehrenheim H.A.L."/>
            <person name="Martinez F.L."/>
            <person name="Guzman D."/>
            <person name="Roberts R.J."/>
            <person name="DasSarma S."/>
        </authorList>
    </citation>
    <scope>NUCLEOTIDE SEQUENCE [LARGE SCALE GENOMIC DNA]</scope>
    <source>
        <strain evidence="3 4">BOL5-1</strain>
    </source>
</reference>
<dbReference type="KEGG" id="hsal:JMJ58_02700"/>
<name>A0A8T8E302_9EURY</name>
<feature type="transmembrane region" description="Helical" evidence="1">
    <location>
        <begin position="70"/>
        <end position="90"/>
    </location>
</feature>
<dbReference type="AlphaFoldDB" id="A0A8T8E302"/>
<organism evidence="3 4">
    <name type="scientific">Haloterrigena salifodinae</name>
    <dbReference type="NCBI Taxonomy" id="2675099"/>
    <lineage>
        <taxon>Archaea</taxon>
        <taxon>Methanobacteriati</taxon>
        <taxon>Methanobacteriota</taxon>
        <taxon>Stenosarchaea group</taxon>
        <taxon>Halobacteria</taxon>
        <taxon>Halobacteriales</taxon>
        <taxon>Natrialbaceae</taxon>
        <taxon>Haloterrigena</taxon>
    </lineage>
</organism>
<evidence type="ECO:0000256" key="1">
    <source>
        <dbReference type="SAM" id="Phobius"/>
    </source>
</evidence>
<feature type="transmembrane region" description="Helical" evidence="1">
    <location>
        <begin position="286"/>
        <end position="308"/>
    </location>
</feature>
<feature type="transmembrane region" description="Helical" evidence="1">
    <location>
        <begin position="155"/>
        <end position="180"/>
    </location>
</feature>
<dbReference type="Proteomes" id="UP000637819">
    <property type="component" value="Chromosome"/>
</dbReference>
<dbReference type="Gene3D" id="1.20.1250.20">
    <property type="entry name" value="MFS general substrate transporter like domains"/>
    <property type="match status" value="2"/>
</dbReference>
<dbReference type="GeneID" id="62873998"/>
<dbReference type="EMBL" id="CP069188">
    <property type="protein sequence ID" value="QRV15830.1"/>
    <property type="molecule type" value="Genomic_DNA"/>
</dbReference>
<dbReference type="InterPro" id="IPR050327">
    <property type="entry name" value="Proton-linked_MCT"/>
</dbReference>
<evidence type="ECO:0000313" key="3">
    <source>
        <dbReference type="EMBL" id="QRV15830.1"/>
    </source>
</evidence>
<gene>
    <name evidence="3" type="ORF">JMJ58_02700</name>
</gene>
<protein>
    <submittedName>
        <fullName evidence="3">MFS transporter</fullName>
    </submittedName>
</protein>
<evidence type="ECO:0000313" key="4">
    <source>
        <dbReference type="Proteomes" id="UP000637819"/>
    </source>
</evidence>
<sequence>MRTDGGSAPDGGSNAVRGVDSSGLDFYRGWCVVAGGFVGALVVFGLSYAFGVFLEPIQRDLGLSRSGVSFVFSLQTVVIYLAAAILGVLADRFGVRRLLSVGAAVLAVGGLWTSRADTYGGLLVAYGGCTAVGLGAIYVVSYATVPRWFGRRRGLATGIATAGLGIGMVALAPAASALVAVLGWRLAILALVLVSATAVAGVVPLFADGPSSSDAPVDAVREFPDGVPDREPPDWDTYRRELAAVALSRPFLLVFAGWVLVYATLYVVLVHVVAHASDAGLGDGTGAMAIAVVGATTAVARIGIGGLADRLGRVRTFVACSAVMGLSTLWLPLAGSAIGLYAFAVVFGAAYGGNGALLSPLTVDLFGSANPNAIFGLVSLSFAVSGSLAPWLAGLTYDLAGTYTPAFVGAGIAGLVGSLLIAGADASLETDS</sequence>
<dbReference type="GO" id="GO:0022857">
    <property type="term" value="F:transmembrane transporter activity"/>
    <property type="evidence" value="ECO:0007669"/>
    <property type="project" value="InterPro"/>
</dbReference>
<keyword evidence="1" id="KW-1133">Transmembrane helix</keyword>
<dbReference type="RefSeq" id="WP_204748261.1">
    <property type="nucleotide sequence ID" value="NZ_CP069188.1"/>
</dbReference>
<keyword evidence="4" id="KW-1185">Reference proteome</keyword>
<dbReference type="InterPro" id="IPR020846">
    <property type="entry name" value="MFS_dom"/>
</dbReference>
<feature type="transmembrane region" description="Helical" evidence="1">
    <location>
        <begin position="30"/>
        <end position="50"/>
    </location>
</feature>
<feature type="transmembrane region" description="Helical" evidence="1">
    <location>
        <begin position="373"/>
        <end position="393"/>
    </location>
</feature>
<keyword evidence="1" id="KW-0812">Transmembrane</keyword>
<dbReference type="PANTHER" id="PTHR11360:SF284">
    <property type="entry name" value="EG:103B4.3 PROTEIN-RELATED"/>
    <property type="match status" value="1"/>
</dbReference>
<feature type="domain" description="Major facilitator superfamily (MFS) profile" evidence="2">
    <location>
        <begin position="31"/>
        <end position="429"/>
    </location>
</feature>
<dbReference type="InterPro" id="IPR011701">
    <property type="entry name" value="MFS"/>
</dbReference>
<feature type="transmembrane region" description="Helical" evidence="1">
    <location>
        <begin position="119"/>
        <end position="143"/>
    </location>
</feature>
<feature type="transmembrane region" description="Helical" evidence="1">
    <location>
        <begin position="186"/>
        <end position="207"/>
    </location>
</feature>
<evidence type="ECO:0000259" key="2">
    <source>
        <dbReference type="PROSITE" id="PS50850"/>
    </source>
</evidence>
<accession>A0A8T8E302</accession>
<dbReference type="PROSITE" id="PS50850">
    <property type="entry name" value="MFS"/>
    <property type="match status" value="1"/>
</dbReference>
<feature type="transmembrane region" description="Helical" evidence="1">
    <location>
        <begin position="97"/>
        <end position="113"/>
    </location>
</feature>
<feature type="transmembrane region" description="Helical" evidence="1">
    <location>
        <begin position="405"/>
        <end position="424"/>
    </location>
</feature>
<keyword evidence="1" id="KW-0472">Membrane</keyword>
<dbReference type="Pfam" id="PF07690">
    <property type="entry name" value="MFS_1"/>
    <property type="match status" value="1"/>
</dbReference>
<dbReference type="InterPro" id="IPR036259">
    <property type="entry name" value="MFS_trans_sf"/>
</dbReference>
<feature type="transmembrane region" description="Helical" evidence="1">
    <location>
        <begin position="329"/>
        <end position="353"/>
    </location>
</feature>
<feature type="transmembrane region" description="Helical" evidence="1">
    <location>
        <begin position="251"/>
        <end position="274"/>
    </location>
</feature>